<dbReference type="Gene3D" id="2.60.40.1730">
    <property type="entry name" value="tricorn interacting facor f3 domain"/>
    <property type="match status" value="1"/>
</dbReference>
<dbReference type="EMBL" id="CP039247">
    <property type="protein sequence ID" value="QCB27578.1"/>
    <property type="molecule type" value="Genomic_DNA"/>
</dbReference>
<evidence type="ECO:0000256" key="5">
    <source>
        <dbReference type="ARBA" id="ARBA00015611"/>
    </source>
</evidence>
<dbReference type="SUPFAM" id="SSF63737">
    <property type="entry name" value="Leukotriene A4 hydrolase N-terminal domain"/>
    <property type="match status" value="1"/>
</dbReference>
<keyword evidence="6" id="KW-0963">Cytoplasm</keyword>
<evidence type="ECO:0000256" key="11">
    <source>
        <dbReference type="ARBA" id="ARBA00023049"/>
    </source>
</evidence>
<feature type="binding site" evidence="15">
    <location>
        <position position="295"/>
    </location>
    <ligand>
        <name>Zn(2+)</name>
        <dbReference type="ChEBI" id="CHEBI:29105"/>
        <note>catalytic</note>
    </ligand>
</feature>
<feature type="active site" description="Proton donor" evidence="14">
    <location>
        <position position="371"/>
    </location>
</feature>
<feature type="active site" description="Proton acceptor" evidence="14">
    <location>
        <position position="296"/>
    </location>
</feature>
<dbReference type="GO" id="GO:0016285">
    <property type="term" value="F:alanyl aminopeptidase activity"/>
    <property type="evidence" value="ECO:0007669"/>
    <property type="project" value="UniProtKB-EC"/>
</dbReference>
<name>A0A4V1CEC0_9CORY</name>
<dbReference type="EC" id="3.4.11.2" evidence="4"/>
<dbReference type="InterPro" id="IPR034015">
    <property type="entry name" value="M1_LTA4H"/>
</dbReference>
<dbReference type="GO" id="GO:0005737">
    <property type="term" value="C:cytoplasm"/>
    <property type="evidence" value="ECO:0007669"/>
    <property type="project" value="UniProtKB-SubCell"/>
</dbReference>
<keyword evidence="19" id="KW-1185">Reference proteome</keyword>
<dbReference type="InterPro" id="IPR001930">
    <property type="entry name" value="Peptidase_M1"/>
</dbReference>
<evidence type="ECO:0000256" key="3">
    <source>
        <dbReference type="ARBA" id="ARBA00010136"/>
    </source>
</evidence>
<feature type="domain" description="Aminopeptidase N-like N-terminal" evidence="17">
    <location>
        <begin position="28"/>
        <end position="202"/>
    </location>
</feature>
<evidence type="ECO:0000313" key="19">
    <source>
        <dbReference type="Proteomes" id="UP000296352"/>
    </source>
</evidence>
<dbReference type="Pfam" id="PF17900">
    <property type="entry name" value="Peptidase_M1_N"/>
    <property type="match status" value="1"/>
</dbReference>
<dbReference type="OrthoDB" id="100605at2"/>
<evidence type="ECO:0000259" key="16">
    <source>
        <dbReference type="Pfam" id="PF01433"/>
    </source>
</evidence>
<dbReference type="InterPro" id="IPR027268">
    <property type="entry name" value="Peptidase_M4/M1_CTD_sf"/>
</dbReference>
<keyword evidence="9 18" id="KW-0378">Hydrolase</keyword>
<accession>A0A4V1CEC0</accession>
<dbReference type="Proteomes" id="UP000296352">
    <property type="component" value="Chromosome"/>
</dbReference>
<dbReference type="PANTHER" id="PTHR45726">
    <property type="entry name" value="LEUKOTRIENE A-4 HYDROLASE"/>
    <property type="match status" value="1"/>
</dbReference>
<feature type="binding site" evidence="15">
    <location>
        <position position="318"/>
    </location>
    <ligand>
        <name>Zn(2+)</name>
        <dbReference type="ChEBI" id="CHEBI:29105"/>
        <note>catalytic</note>
    </ligand>
</feature>
<dbReference type="Gene3D" id="1.10.390.10">
    <property type="entry name" value="Neutral Protease Domain 2"/>
    <property type="match status" value="1"/>
</dbReference>
<proteinExistence type="inferred from homology"/>
<dbReference type="AlphaFoldDB" id="A0A4V1CEC0"/>
<evidence type="ECO:0000256" key="2">
    <source>
        <dbReference type="ARBA" id="ARBA00004496"/>
    </source>
</evidence>
<dbReference type="InterPro" id="IPR045357">
    <property type="entry name" value="Aminopeptidase_N-like_N"/>
</dbReference>
<organism evidence="18 19">
    <name type="scientific">Corynebacterium endometrii</name>
    <dbReference type="NCBI Taxonomy" id="2488819"/>
    <lineage>
        <taxon>Bacteria</taxon>
        <taxon>Bacillati</taxon>
        <taxon>Actinomycetota</taxon>
        <taxon>Actinomycetes</taxon>
        <taxon>Mycobacteriales</taxon>
        <taxon>Corynebacteriaceae</taxon>
        <taxon>Corynebacterium</taxon>
    </lineage>
</organism>
<feature type="domain" description="Peptidase M1 membrane alanine aminopeptidase" evidence="16">
    <location>
        <begin position="236"/>
        <end position="431"/>
    </location>
</feature>
<keyword evidence="11" id="KW-0482">Metalloprotease</keyword>
<protein>
    <recommendedName>
        <fullName evidence="5">Aminopeptidase N</fullName>
        <ecNumber evidence="4">3.4.11.2</ecNumber>
    </recommendedName>
    <alternativeName>
        <fullName evidence="12">Alanine aminopeptidase</fullName>
    </alternativeName>
    <alternativeName>
        <fullName evidence="13">Lysyl aminopeptidase</fullName>
    </alternativeName>
</protein>
<evidence type="ECO:0000256" key="7">
    <source>
        <dbReference type="ARBA" id="ARBA00022670"/>
    </source>
</evidence>
<evidence type="ECO:0000256" key="1">
    <source>
        <dbReference type="ARBA" id="ARBA00000098"/>
    </source>
</evidence>
<dbReference type="PANTHER" id="PTHR45726:SF3">
    <property type="entry name" value="LEUKOTRIENE A-4 HYDROLASE"/>
    <property type="match status" value="1"/>
</dbReference>
<keyword evidence="18" id="KW-0031">Aminopeptidase</keyword>
<dbReference type="GO" id="GO:0008270">
    <property type="term" value="F:zinc ion binding"/>
    <property type="evidence" value="ECO:0007669"/>
    <property type="project" value="InterPro"/>
</dbReference>
<keyword evidence="8 15" id="KW-0479">Metal-binding</keyword>
<dbReference type="RefSeq" id="WP_136140429.1">
    <property type="nucleotide sequence ID" value="NZ_CP039247.1"/>
</dbReference>
<comment type="subcellular location">
    <subcellularLocation>
        <location evidence="2">Cytoplasm</location>
    </subcellularLocation>
</comment>
<keyword evidence="10 15" id="KW-0862">Zinc</keyword>
<evidence type="ECO:0000256" key="9">
    <source>
        <dbReference type="ARBA" id="ARBA00022801"/>
    </source>
</evidence>
<evidence type="ECO:0000256" key="8">
    <source>
        <dbReference type="ARBA" id="ARBA00022723"/>
    </source>
</evidence>
<evidence type="ECO:0000256" key="13">
    <source>
        <dbReference type="ARBA" id="ARBA00031533"/>
    </source>
</evidence>
<feature type="binding site" evidence="15">
    <location>
        <position position="299"/>
    </location>
    <ligand>
        <name>Zn(2+)</name>
        <dbReference type="ChEBI" id="CHEBI:29105"/>
        <note>catalytic</note>
    </ligand>
</feature>
<dbReference type="SUPFAM" id="SSF55486">
    <property type="entry name" value="Metalloproteases ('zincins'), catalytic domain"/>
    <property type="match status" value="1"/>
</dbReference>
<evidence type="ECO:0000256" key="14">
    <source>
        <dbReference type="PIRSR" id="PIRSR634015-1"/>
    </source>
</evidence>
<dbReference type="GO" id="GO:0008237">
    <property type="term" value="F:metallopeptidase activity"/>
    <property type="evidence" value="ECO:0007669"/>
    <property type="project" value="UniProtKB-KW"/>
</dbReference>
<evidence type="ECO:0000256" key="4">
    <source>
        <dbReference type="ARBA" id="ARBA00012564"/>
    </source>
</evidence>
<dbReference type="CDD" id="cd09603">
    <property type="entry name" value="M1_APN_like"/>
    <property type="match status" value="1"/>
</dbReference>
<comment type="cofactor">
    <cofactor evidence="15">
        <name>Zn(2+)</name>
        <dbReference type="ChEBI" id="CHEBI:29105"/>
    </cofactor>
    <text evidence="15">Binds 1 zinc ion per subunit.</text>
</comment>
<keyword evidence="7" id="KW-0645">Protease</keyword>
<evidence type="ECO:0000256" key="10">
    <source>
        <dbReference type="ARBA" id="ARBA00022833"/>
    </source>
</evidence>
<dbReference type="Pfam" id="PF01433">
    <property type="entry name" value="Peptidase_M1"/>
    <property type="match status" value="1"/>
</dbReference>
<sequence length="442" mass="48837">MFTLCPAALSGSRDPYTGVEFNLGFRVSHYALNLDYKVEPNALAGEAVLRVVTGDEELKKMSLDLAAGMVTRRVTADGKVKVAKFKQSGGKLRISFGAPVPAGQEFALTIRYGGNPKPIRTTWGQIGWEETESGALVASQPNGAPSWFPCDDHPSQKATFDFRIAADSPFTVVCPGTLISKRSTGSTTRWHYAAESPLATYLATVNVGEFTAFDLGRNTTVFAPAELKSQVNEEFARQQDMLDFFEERFGDYPFPDYRVVVTEDALEIPLEAQGLSIFGSNHVKGDHVFERLIAHELSHQWFGNSCGLSVWGDIWLNEGFACYSEWLWLEHSQGVPAHESARSHYKVLERKDQDLYLADPGARDMFDDRVYKRGALFVHSLRRELGDDAFFRAIRSHLAAARHSTTTASDALSAFRSAGNPAAIDALAADWLGQRALPRFPA</sequence>
<evidence type="ECO:0000256" key="6">
    <source>
        <dbReference type="ARBA" id="ARBA00022490"/>
    </source>
</evidence>
<dbReference type="GO" id="GO:0006508">
    <property type="term" value="P:proteolysis"/>
    <property type="evidence" value="ECO:0007669"/>
    <property type="project" value="UniProtKB-KW"/>
</dbReference>
<evidence type="ECO:0000313" key="18">
    <source>
        <dbReference type="EMBL" id="QCB27578.1"/>
    </source>
</evidence>
<dbReference type="InterPro" id="IPR014782">
    <property type="entry name" value="Peptidase_M1_dom"/>
</dbReference>
<comment type="similarity">
    <text evidence="3">Belongs to the peptidase M1 family.</text>
</comment>
<dbReference type="InterPro" id="IPR042097">
    <property type="entry name" value="Aminopeptidase_N-like_N_sf"/>
</dbReference>
<evidence type="ECO:0000256" key="12">
    <source>
        <dbReference type="ARBA" id="ARBA00029811"/>
    </source>
</evidence>
<dbReference type="PRINTS" id="PR00756">
    <property type="entry name" value="ALADIPTASE"/>
</dbReference>
<gene>
    <name evidence="18" type="primary">pepN1</name>
    <name evidence="18" type="ORF">CENDO_01380</name>
</gene>
<dbReference type="KEGG" id="cee:CENDO_01380"/>
<evidence type="ECO:0000256" key="15">
    <source>
        <dbReference type="PIRSR" id="PIRSR634015-3"/>
    </source>
</evidence>
<comment type="catalytic activity">
    <reaction evidence="1">
        <text>Release of an N-terminal amino acid, Xaa-|-Yaa- from a peptide, amide or arylamide. Xaa is preferably Ala, but may be most amino acids including Pro (slow action). When a terminal hydrophobic residue is followed by a prolyl residue, the two may be released as an intact Xaa-Pro dipeptide.</text>
        <dbReference type="EC" id="3.4.11.2"/>
    </reaction>
</comment>
<reference evidence="18 19" key="1">
    <citation type="submission" date="2019-04" db="EMBL/GenBank/DDBJ databases">
        <title>Corynebacterium endometrii sp. nov., isolated from the uterus of a cow with endometritis.</title>
        <authorList>
            <person name="Ballas P."/>
            <person name="Ruckert C."/>
            <person name="Wagener K."/>
            <person name="Drillich M."/>
            <person name="Kaempfer P."/>
            <person name="Busse H.-J."/>
            <person name="Ehling-Schulz M."/>
        </authorList>
    </citation>
    <scope>NUCLEOTIDE SEQUENCE [LARGE SCALE GENOMIC DNA]</scope>
    <source>
        <strain evidence="18 19">LMM-1653</strain>
    </source>
</reference>
<evidence type="ECO:0000259" key="17">
    <source>
        <dbReference type="Pfam" id="PF17900"/>
    </source>
</evidence>